<gene>
    <name evidence="4" type="ORF">M409DRAFT_67797</name>
</gene>
<dbReference type="OrthoDB" id="263283at2759"/>
<dbReference type="PANTHER" id="PTHR24045:SF0">
    <property type="entry name" value="N-ACETYLGLUCOSAMINE-1-PHOSPHOTRANSFERASE SUBUNITS ALPHA_BETA"/>
    <property type="match status" value="1"/>
</dbReference>
<dbReference type="GO" id="GO:0003976">
    <property type="term" value="F:UDP-N-acetylglucosamine-lysosomal-enzyme N-acetylglucosaminephosphotransferase activity"/>
    <property type="evidence" value="ECO:0007669"/>
    <property type="project" value="TreeGrafter"/>
</dbReference>
<dbReference type="GeneID" id="54570827"/>
<evidence type="ECO:0000256" key="1">
    <source>
        <dbReference type="ARBA" id="ARBA00022679"/>
    </source>
</evidence>
<evidence type="ECO:0000259" key="3">
    <source>
        <dbReference type="Pfam" id="PF17102"/>
    </source>
</evidence>
<feature type="region of interest" description="Disordered" evidence="2">
    <location>
        <begin position="639"/>
        <end position="684"/>
    </location>
</feature>
<dbReference type="Proteomes" id="UP000799537">
    <property type="component" value="Unassembled WGS sequence"/>
</dbReference>
<dbReference type="AlphaFoldDB" id="A0A6A6CG96"/>
<name>A0A6A6CG96_ZASCE</name>
<dbReference type="PANTHER" id="PTHR24045">
    <property type="match status" value="1"/>
</dbReference>
<feature type="domain" description="Stealth protein CR3 conserved region 3" evidence="3">
    <location>
        <begin position="315"/>
        <end position="354"/>
    </location>
</feature>
<accession>A0A6A6CG96</accession>
<dbReference type="Pfam" id="PF17102">
    <property type="entry name" value="Stealth_CR3"/>
    <property type="match status" value="1"/>
</dbReference>
<protein>
    <recommendedName>
        <fullName evidence="3">Stealth protein CR3 conserved region 3 domain-containing protein</fullName>
    </recommendedName>
</protein>
<dbReference type="InterPro" id="IPR047141">
    <property type="entry name" value="Stealth"/>
</dbReference>
<reference evidence="4" key="1">
    <citation type="journal article" date="2020" name="Stud. Mycol.">
        <title>101 Dothideomycetes genomes: a test case for predicting lifestyles and emergence of pathogens.</title>
        <authorList>
            <person name="Haridas S."/>
            <person name="Albert R."/>
            <person name="Binder M."/>
            <person name="Bloem J."/>
            <person name="Labutti K."/>
            <person name="Salamov A."/>
            <person name="Andreopoulos B."/>
            <person name="Baker S."/>
            <person name="Barry K."/>
            <person name="Bills G."/>
            <person name="Bluhm B."/>
            <person name="Cannon C."/>
            <person name="Castanera R."/>
            <person name="Culley D."/>
            <person name="Daum C."/>
            <person name="Ezra D."/>
            <person name="Gonzalez J."/>
            <person name="Henrissat B."/>
            <person name="Kuo A."/>
            <person name="Liang C."/>
            <person name="Lipzen A."/>
            <person name="Lutzoni F."/>
            <person name="Magnuson J."/>
            <person name="Mondo S."/>
            <person name="Nolan M."/>
            <person name="Ohm R."/>
            <person name="Pangilinan J."/>
            <person name="Park H.-J."/>
            <person name="Ramirez L."/>
            <person name="Alfaro M."/>
            <person name="Sun H."/>
            <person name="Tritt A."/>
            <person name="Yoshinaga Y."/>
            <person name="Zwiers L.-H."/>
            <person name="Turgeon B."/>
            <person name="Goodwin S."/>
            <person name="Spatafora J."/>
            <person name="Crous P."/>
            <person name="Grigoriev I."/>
        </authorList>
    </citation>
    <scope>NUCLEOTIDE SEQUENCE</scope>
    <source>
        <strain evidence="4">ATCC 36951</strain>
    </source>
</reference>
<evidence type="ECO:0000256" key="2">
    <source>
        <dbReference type="SAM" id="MobiDB-lite"/>
    </source>
</evidence>
<organism evidence="4 5">
    <name type="scientific">Zasmidium cellare ATCC 36951</name>
    <dbReference type="NCBI Taxonomy" id="1080233"/>
    <lineage>
        <taxon>Eukaryota</taxon>
        <taxon>Fungi</taxon>
        <taxon>Dikarya</taxon>
        <taxon>Ascomycota</taxon>
        <taxon>Pezizomycotina</taxon>
        <taxon>Dothideomycetes</taxon>
        <taxon>Dothideomycetidae</taxon>
        <taxon>Mycosphaerellales</taxon>
        <taxon>Mycosphaerellaceae</taxon>
        <taxon>Zasmidium</taxon>
    </lineage>
</organism>
<keyword evidence="1" id="KW-0808">Transferase</keyword>
<sequence length="734" mass="82778">MADQVLDRSNRTLHERNVIPPGILPEIQDDSTHRVFRSSKAAPASHELMHIKAYQAMSDECVEEWIVHHVWGPACSGTDLSQGLTIDGVWAWVNGSDPLQIAWRNRYRPNDGMTMDATHRYTEHNELRYSMRSALASLGNRTMRRLHILASAYGLPDAVDADMAGQVPAWLDKEVAATDAGSIKLHHDVDFFAPSEAGQTNLSELETWKWRKSVIPSFNSLAVESQIYNIDNTASDQLVYYNDDFFTLRKLFASDFTTPLFGPVIRTLTRVTSMYLPAENTIYRWIHPTGEEYGIKRAAWVLGRRFGSRPYYYITHHPRTLSLPLLHEAAQTFPDAFSNTAKSRFRAQRDVPPPVQAIFLGSWYIVERHREALLWTWAVAKWGGTQGVLTASLKRLMLTELADEPWSSGTSLKIGVPIRVPIEKTNVFQQSNIDVPSSTEYSFSSKDGYALSYVESMWFWDRPRHGYPDLAKGLIEDPDKIESGTQTRFLKSPSHKPAKMCTIVLSTCFGSMVAEETASEFFKRVAFKHPKCGDCIIAALIGASGVTGIHKFLPQDHSESASKIHAGLDAVPPHLPLTSDWRTTNFSISHVIPDGSLVPSTNLRTWCARLIQRYSYVLGSTSSDFYKVERAGPLLSKTNEIRRMAEKDTPSSSLHPDHGVEELPSLEQNDSSAQRPGSRGSWEYEMGEHRGPLAFLCLNDDIKETGDGRDRVDQIYVEFFEDMWPETMSFEQLP</sequence>
<evidence type="ECO:0000313" key="5">
    <source>
        <dbReference type="Proteomes" id="UP000799537"/>
    </source>
</evidence>
<proteinExistence type="predicted"/>
<feature type="compositionally biased region" description="Basic and acidic residues" evidence="2">
    <location>
        <begin position="639"/>
        <end position="661"/>
    </location>
</feature>
<dbReference type="EMBL" id="ML993603">
    <property type="protein sequence ID" value="KAF2164689.1"/>
    <property type="molecule type" value="Genomic_DNA"/>
</dbReference>
<dbReference type="InterPro" id="IPR031357">
    <property type="entry name" value="Stealth_CR3"/>
</dbReference>
<evidence type="ECO:0000313" key="4">
    <source>
        <dbReference type="EMBL" id="KAF2164689.1"/>
    </source>
</evidence>
<keyword evidence="5" id="KW-1185">Reference proteome</keyword>
<feature type="compositionally biased region" description="Polar residues" evidence="2">
    <location>
        <begin position="666"/>
        <end position="675"/>
    </location>
</feature>
<dbReference type="GO" id="GO:0046835">
    <property type="term" value="P:carbohydrate phosphorylation"/>
    <property type="evidence" value="ECO:0007669"/>
    <property type="project" value="TreeGrafter"/>
</dbReference>
<dbReference type="RefSeq" id="XP_033665578.1">
    <property type="nucleotide sequence ID" value="XM_033817555.1"/>
</dbReference>
<dbReference type="GO" id="GO:0005794">
    <property type="term" value="C:Golgi apparatus"/>
    <property type="evidence" value="ECO:0007669"/>
    <property type="project" value="TreeGrafter"/>
</dbReference>